<evidence type="ECO:0000259" key="7">
    <source>
        <dbReference type="PROSITE" id="PS51369"/>
    </source>
</evidence>
<dbReference type="AlphaFoldDB" id="A0A2P5ER99"/>
<evidence type="ECO:0000256" key="1">
    <source>
        <dbReference type="ARBA" id="ARBA00004123"/>
    </source>
</evidence>
<keyword evidence="9" id="KW-1185">Reference proteome</keyword>
<proteinExistence type="predicted"/>
<evidence type="ECO:0000256" key="4">
    <source>
        <dbReference type="ARBA" id="ARBA00023163"/>
    </source>
</evidence>
<keyword evidence="3" id="KW-0238">DNA-binding</keyword>
<feature type="region of interest" description="Disordered" evidence="6">
    <location>
        <begin position="1"/>
        <end position="48"/>
    </location>
</feature>
<dbReference type="Pfam" id="PF03634">
    <property type="entry name" value="TCP"/>
    <property type="match status" value="1"/>
</dbReference>
<evidence type="ECO:0000313" key="8">
    <source>
        <dbReference type="EMBL" id="PON88079.1"/>
    </source>
</evidence>
<dbReference type="GO" id="GO:0003700">
    <property type="term" value="F:DNA-binding transcription factor activity"/>
    <property type="evidence" value="ECO:0007669"/>
    <property type="project" value="InterPro"/>
</dbReference>
<name>A0A2P5ER99_TREOI</name>
<evidence type="ECO:0000256" key="2">
    <source>
        <dbReference type="ARBA" id="ARBA00023015"/>
    </source>
</evidence>
<dbReference type="PROSITE" id="PS51369">
    <property type="entry name" value="TCP"/>
    <property type="match status" value="1"/>
</dbReference>
<dbReference type="GO" id="GO:0043565">
    <property type="term" value="F:sequence-specific DNA binding"/>
    <property type="evidence" value="ECO:0007669"/>
    <property type="project" value="TreeGrafter"/>
</dbReference>
<dbReference type="InterPro" id="IPR005333">
    <property type="entry name" value="Transcription_factor_TCP"/>
</dbReference>
<protein>
    <submittedName>
        <fullName evidence="8">TCP transcription factor</fullName>
    </submittedName>
</protein>
<evidence type="ECO:0000256" key="3">
    <source>
        <dbReference type="ARBA" id="ARBA00023125"/>
    </source>
</evidence>
<evidence type="ECO:0000256" key="6">
    <source>
        <dbReference type="SAM" id="MobiDB-lite"/>
    </source>
</evidence>
<feature type="region of interest" description="Disordered" evidence="6">
    <location>
        <begin position="305"/>
        <end position="328"/>
    </location>
</feature>
<reference evidence="9" key="1">
    <citation type="submission" date="2016-06" db="EMBL/GenBank/DDBJ databases">
        <title>Parallel loss of symbiosis genes in relatives of nitrogen-fixing non-legume Parasponia.</title>
        <authorList>
            <person name="Van Velzen R."/>
            <person name="Holmer R."/>
            <person name="Bu F."/>
            <person name="Rutten L."/>
            <person name="Van Zeijl A."/>
            <person name="Liu W."/>
            <person name="Santuari L."/>
            <person name="Cao Q."/>
            <person name="Sharma T."/>
            <person name="Shen D."/>
            <person name="Roswanjaya Y."/>
            <person name="Wardhani T."/>
            <person name="Kalhor M.S."/>
            <person name="Jansen J."/>
            <person name="Van den Hoogen J."/>
            <person name="Gungor B."/>
            <person name="Hartog M."/>
            <person name="Hontelez J."/>
            <person name="Verver J."/>
            <person name="Yang W.-C."/>
            <person name="Schijlen E."/>
            <person name="Repin R."/>
            <person name="Schilthuizen M."/>
            <person name="Schranz E."/>
            <person name="Heidstra R."/>
            <person name="Miyata K."/>
            <person name="Fedorova E."/>
            <person name="Kohlen W."/>
            <person name="Bisseling T."/>
            <person name="Smit S."/>
            <person name="Geurts R."/>
        </authorList>
    </citation>
    <scope>NUCLEOTIDE SEQUENCE [LARGE SCALE GENOMIC DNA]</scope>
    <source>
        <strain evidence="9">cv. RG33-2</strain>
    </source>
</reference>
<keyword evidence="4" id="KW-0804">Transcription</keyword>
<feature type="domain" description="TCP" evidence="7">
    <location>
        <begin position="93"/>
        <end position="147"/>
    </location>
</feature>
<dbReference type="PANTHER" id="PTHR31072">
    <property type="entry name" value="TRANSCRIPTION FACTOR TCP4-RELATED"/>
    <property type="match status" value="1"/>
</dbReference>
<feature type="compositionally biased region" description="Acidic residues" evidence="6">
    <location>
        <begin position="1"/>
        <end position="15"/>
    </location>
</feature>
<dbReference type="InParanoid" id="A0A2P5ER99"/>
<dbReference type="EMBL" id="JXTC01000109">
    <property type="protein sequence ID" value="PON88079.1"/>
    <property type="molecule type" value="Genomic_DNA"/>
</dbReference>
<dbReference type="FunCoup" id="A0A2P5ER99">
    <property type="interactions" value="12"/>
</dbReference>
<dbReference type="STRING" id="63057.A0A2P5ER99"/>
<accession>A0A2P5ER99</accession>
<comment type="subcellular location">
    <subcellularLocation>
        <location evidence="1">Nucleus</location>
    </subcellularLocation>
</comment>
<comment type="caution">
    <text evidence="8">The sequence shown here is derived from an EMBL/GenBank/DDBJ whole genome shotgun (WGS) entry which is preliminary data.</text>
</comment>
<dbReference type="OrthoDB" id="1928965at2759"/>
<dbReference type="Proteomes" id="UP000237000">
    <property type="component" value="Unassembled WGS sequence"/>
</dbReference>
<gene>
    <name evidence="8" type="ORF">TorRG33x02_161050</name>
</gene>
<evidence type="ECO:0000256" key="5">
    <source>
        <dbReference type="ARBA" id="ARBA00023242"/>
    </source>
</evidence>
<organism evidence="8 9">
    <name type="scientific">Trema orientale</name>
    <name type="common">Charcoal tree</name>
    <name type="synonym">Celtis orientalis</name>
    <dbReference type="NCBI Taxonomy" id="63057"/>
    <lineage>
        <taxon>Eukaryota</taxon>
        <taxon>Viridiplantae</taxon>
        <taxon>Streptophyta</taxon>
        <taxon>Embryophyta</taxon>
        <taxon>Tracheophyta</taxon>
        <taxon>Spermatophyta</taxon>
        <taxon>Magnoliopsida</taxon>
        <taxon>eudicotyledons</taxon>
        <taxon>Gunneridae</taxon>
        <taxon>Pentapetalae</taxon>
        <taxon>rosids</taxon>
        <taxon>fabids</taxon>
        <taxon>Rosales</taxon>
        <taxon>Cannabaceae</taxon>
        <taxon>Trema</taxon>
    </lineage>
</organism>
<dbReference type="PANTHER" id="PTHR31072:SF1">
    <property type="entry name" value="TRANSCRIPTION FACTOR TCP9"/>
    <property type="match status" value="1"/>
</dbReference>
<dbReference type="GO" id="GO:0005634">
    <property type="term" value="C:nucleus"/>
    <property type="evidence" value="ECO:0007669"/>
    <property type="project" value="UniProtKB-SubCell"/>
</dbReference>
<keyword evidence="5" id="KW-0539">Nucleus</keyword>
<sequence length="382" mass="39659">MEENDEIIDANDEEQSNNTSNDMSASEASIVEPPPPPPPAAAVAETAPSSTILMKEEFTDTERELSERSLSMGLIKVPLSTTSSGAVAVKRKSKDRHTKVEGRGRRIRMPATCAARIFQLTRELGLKSDGETIRWLLEHAEQAIIEATGTGTVPAIAVSVGGTLKIPTTSPARPNGEITEVVPRKRRRRASNSEFIDVNDQVSVSSGLAPIAPMTYGGAGNGTGGGNVAQGLVPLWPVGPNNSAAGPFLMFPNSGAVPGVANQAQLWAIQAGAGVTTPFFGVQARPISNFVSALQPVLLEDPQVSSGSVSSGAATTTGSGGSCSSTLGPTLGSGTTCSTVVTSGGGTGSTTTTQMLRDFSLEIYDKKELQFMGRSQTRCSKP</sequence>
<keyword evidence="2" id="KW-0805">Transcription regulation</keyword>
<dbReference type="InterPro" id="IPR017887">
    <property type="entry name" value="TF_TCP_subgr"/>
</dbReference>
<evidence type="ECO:0000313" key="9">
    <source>
        <dbReference type="Proteomes" id="UP000237000"/>
    </source>
</evidence>